<feature type="region of interest" description="Disordered" evidence="1">
    <location>
        <begin position="144"/>
        <end position="285"/>
    </location>
</feature>
<accession>A0A0L0FIF8</accession>
<evidence type="ECO:0000313" key="2">
    <source>
        <dbReference type="EMBL" id="KNC75823.1"/>
    </source>
</evidence>
<dbReference type="EMBL" id="KQ243407">
    <property type="protein sequence ID" value="KNC75823.1"/>
    <property type="molecule type" value="Genomic_DNA"/>
</dbReference>
<feature type="compositionally biased region" description="Polar residues" evidence="1">
    <location>
        <begin position="164"/>
        <end position="179"/>
    </location>
</feature>
<feature type="compositionally biased region" description="Polar residues" evidence="1">
    <location>
        <begin position="73"/>
        <end position="94"/>
    </location>
</feature>
<dbReference type="GeneID" id="25912161"/>
<feature type="region of interest" description="Disordered" evidence="1">
    <location>
        <begin position="353"/>
        <end position="450"/>
    </location>
</feature>
<feature type="compositionally biased region" description="Low complexity" evidence="1">
    <location>
        <begin position="226"/>
        <end position="265"/>
    </location>
</feature>
<sequence>QVHKLQEMQLLPADAMANDHVKLYMRELPIAPYMLRYNYSYLAEARKGMLSLKDKQDLIAGMSKDEAPKTPDTGASLSGSVSTPTFKTMSAGNSNRGFNKVSPAMSETSLESSPQVLITSPVLSHTSAYLGGNNKARRGSTLSLNQTKEGGGSPSTLVAEDGPSANTLSGTVQSINSSEVDSKEESDALNDTGDTRKPPGTMMQTGMSAKDTGLSGSLDFLDMLNTSMKPGDKSSSSPGGTTPDTLSPRARGNSASATSSATTASMSKDKDPLSAQGSSSNLGKANAHTGKMVLQASGSNTSLNAANSCTGSKRITRVVISPRTSSVSRNVNAANRNSMPVFTGHRVVCAQAPGSGVGTPQSRAKVTERSSIDGGTSTPAMTHSDDELTEVESATDLASGKGTDTSDSETKGPPTTVKKAPRPRTFSLARHKQRKAKEGGGNMMSLLDML</sequence>
<keyword evidence="3" id="KW-1185">Reference proteome</keyword>
<gene>
    <name evidence="2" type="ORF">SARC_11657</name>
</gene>
<dbReference type="Proteomes" id="UP000054560">
    <property type="component" value="Unassembled WGS sequence"/>
</dbReference>
<dbReference type="AlphaFoldDB" id="A0A0L0FIF8"/>
<feature type="region of interest" description="Disordered" evidence="1">
    <location>
        <begin position="64"/>
        <end position="94"/>
    </location>
</feature>
<proteinExistence type="predicted"/>
<evidence type="ECO:0000313" key="3">
    <source>
        <dbReference type="Proteomes" id="UP000054560"/>
    </source>
</evidence>
<feature type="non-terminal residue" evidence="2">
    <location>
        <position position="1"/>
    </location>
</feature>
<name>A0A0L0FIF8_9EUKA</name>
<organism evidence="2 3">
    <name type="scientific">Sphaeroforma arctica JP610</name>
    <dbReference type="NCBI Taxonomy" id="667725"/>
    <lineage>
        <taxon>Eukaryota</taxon>
        <taxon>Ichthyosporea</taxon>
        <taxon>Ichthyophonida</taxon>
        <taxon>Sphaeroforma</taxon>
    </lineage>
</organism>
<protein>
    <submittedName>
        <fullName evidence="2">Uncharacterized protein</fullName>
    </submittedName>
</protein>
<dbReference type="RefSeq" id="XP_014149725.1">
    <property type="nucleotide sequence ID" value="XM_014294250.1"/>
</dbReference>
<evidence type="ECO:0000256" key="1">
    <source>
        <dbReference type="SAM" id="MobiDB-lite"/>
    </source>
</evidence>
<reference evidence="2 3" key="1">
    <citation type="submission" date="2011-02" db="EMBL/GenBank/DDBJ databases">
        <title>The Genome Sequence of Sphaeroforma arctica JP610.</title>
        <authorList>
            <consortium name="The Broad Institute Genome Sequencing Platform"/>
            <person name="Russ C."/>
            <person name="Cuomo C."/>
            <person name="Young S.K."/>
            <person name="Zeng Q."/>
            <person name="Gargeya S."/>
            <person name="Alvarado L."/>
            <person name="Berlin A."/>
            <person name="Chapman S.B."/>
            <person name="Chen Z."/>
            <person name="Freedman E."/>
            <person name="Gellesch M."/>
            <person name="Goldberg J."/>
            <person name="Griggs A."/>
            <person name="Gujja S."/>
            <person name="Heilman E."/>
            <person name="Heiman D."/>
            <person name="Howarth C."/>
            <person name="Mehta T."/>
            <person name="Neiman D."/>
            <person name="Pearson M."/>
            <person name="Roberts A."/>
            <person name="Saif S."/>
            <person name="Shea T."/>
            <person name="Shenoy N."/>
            <person name="Sisk P."/>
            <person name="Stolte C."/>
            <person name="Sykes S."/>
            <person name="White J."/>
            <person name="Yandava C."/>
            <person name="Burger G."/>
            <person name="Gray M.W."/>
            <person name="Holland P.W.H."/>
            <person name="King N."/>
            <person name="Lang F.B.F."/>
            <person name="Roger A.J."/>
            <person name="Ruiz-Trillo I."/>
            <person name="Haas B."/>
            <person name="Nusbaum C."/>
            <person name="Birren B."/>
        </authorList>
    </citation>
    <scope>NUCLEOTIDE SEQUENCE [LARGE SCALE GENOMIC DNA]</scope>
    <source>
        <strain evidence="2 3">JP610</strain>
    </source>
</reference>